<dbReference type="Proteomes" id="UP000314294">
    <property type="component" value="Unassembled WGS sequence"/>
</dbReference>
<gene>
    <name evidence="3" type="ORF">EYF80_019126</name>
</gene>
<proteinExistence type="predicted"/>
<keyword evidence="2" id="KW-0732">Signal</keyword>
<comment type="caution">
    <text evidence="3">The sequence shown here is derived from an EMBL/GenBank/DDBJ whole genome shotgun (WGS) entry which is preliminary data.</text>
</comment>
<feature type="chain" id="PRO_5021493481" evidence="2">
    <location>
        <begin position="24"/>
        <end position="421"/>
    </location>
</feature>
<feature type="compositionally biased region" description="Basic residues" evidence="1">
    <location>
        <begin position="145"/>
        <end position="155"/>
    </location>
</feature>
<evidence type="ECO:0000313" key="4">
    <source>
        <dbReference type="Proteomes" id="UP000314294"/>
    </source>
</evidence>
<keyword evidence="4" id="KW-1185">Reference proteome</keyword>
<evidence type="ECO:0000313" key="3">
    <source>
        <dbReference type="EMBL" id="TNN70689.1"/>
    </source>
</evidence>
<evidence type="ECO:0000256" key="2">
    <source>
        <dbReference type="SAM" id="SignalP"/>
    </source>
</evidence>
<dbReference type="EMBL" id="SRLO01000160">
    <property type="protein sequence ID" value="TNN70689.1"/>
    <property type="molecule type" value="Genomic_DNA"/>
</dbReference>
<feature type="region of interest" description="Disordered" evidence="1">
    <location>
        <begin position="144"/>
        <end position="169"/>
    </location>
</feature>
<protein>
    <submittedName>
        <fullName evidence="3">Uncharacterized protein</fullName>
    </submittedName>
</protein>
<name>A0A4Z2HXX0_9TELE</name>
<dbReference type="AlphaFoldDB" id="A0A4Z2HXX0"/>
<reference evidence="3 4" key="1">
    <citation type="submission" date="2019-03" db="EMBL/GenBank/DDBJ databases">
        <title>First draft genome of Liparis tanakae, snailfish: a comprehensive survey of snailfish specific genes.</title>
        <authorList>
            <person name="Kim W."/>
            <person name="Song I."/>
            <person name="Jeong J.-H."/>
            <person name="Kim D."/>
            <person name="Kim S."/>
            <person name="Ryu S."/>
            <person name="Song J.Y."/>
            <person name="Lee S.K."/>
        </authorList>
    </citation>
    <scope>NUCLEOTIDE SEQUENCE [LARGE SCALE GENOMIC DNA]</scope>
    <source>
        <tissue evidence="3">Muscle</tissue>
    </source>
</reference>
<organism evidence="3 4">
    <name type="scientific">Liparis tanakae</name>
    <name type="common">Tanaka's snailfish</name>
    <dbReference type="NCBI Taxonomy" id="230148"/>
    <lineage>
        <taxon>Eukaryota</taxon>
        <taxon>Metazoa</taxon>
        <taxon>Chordata</taxon>
        <taxon>Craniata</taxon>
        <taxon>Vertebrata</taxon>
        <taxon>Euteleostomi</taxon>
        <taxon>Actinopterygii</taxon>
        <taxon>Neopterygii</taxon>
        <taxon>Teleostei</taxon>
        <taxon>Neoteleostei</taxon>
        <taxon>Acanthomorphata</taxon>
        <taxon>Eupercaria</taxon>
        <taxon>Perciformes</taxon>
        <taxon>Cottioidei</taxon>
        <taxon>Cottales</taxon>
        <taxon>Liparidae</taxon>
        <taxon>Liparis</taxon>
    </lineage>
</organism>
<sequence>MLLLLLLLMPLLLLLLLLLLLQGHDSYCLPSHKSPHAHYPGHTDTPMGCSGNETYSSLDAEPHSVHSSMEVGVGLGARQHGLGGEGGRCARAVLGRPWSSQCLSWGLHTHVELQRQVGVAVMQNRLLIPVQRQSTQLPWYLARNTKQKRERREKKRFTPDRDRAAAERDSLPLISGSPVFNTAACHSVSTSRVAEQIKSHLRAWTGTLRRCVKLPDSKLKYFRRKYRAGNTHRNNFPLNAASLGPEQSTGHDTIVSANNTTDTYSVSGRGVVGEASDGAAEAVLFQIDFFSTTDCVGRGSSSGSNAEALSQATSGHMLGLQYHRLPARLMVVKSLHIGEALECSRVQHVKLISREVQLLQGGPHPRQALGQQFDTVPLQIERPQVRQAGEMSKVYLGELVVLQMKLDEFQKSRKGVPREAP</sequence>
<feature type="signal peptide" evidence="2">
    <location>
        <begin position="1"/>
        <end position="23"/>
    </location>
</feature>
<accession>A0A4Z2HXX0</accession>
<feature type="compositionally biased region" description="Basic and acidic residues" evidence="1">
    <location>
        <begin position="156"/>
        <end position="169"/>
    </location>
</feature>
<evidence type="ECO:0000256" key="1">
    <source>
        <dbReference type="SAM" id="MobiDB-lite"/>
    </source>
</evidence>